<dbReference type="PATRIC" id="fig|1218567.3.peg.4074"/>
<reference evidence="1 2" key="1">
    <citation type="submission" date="2013-01" db="EMBL/GenBank/DDBJ databases">
        <authorList>
            <person name="Harkins D.M."/>
            <person name="Durkin A.S."/>
            <person name="Brinkac L.M."/>
            <person name="Haft D.H."/>
            <person name="Selengut J.D."/>
            <person name="Sanka R."/>
            <person name="DePew J."/>
            <person name="Purushe J."/>
            <person name="Galloway R.L."/>
            <person name="Vinetz J.M."/>
            <person name="Sutton G.G."/>
            <person name="Nierman W.C."/>
            <person name="Fouts D.E."/>
        </authorList>
    </citation>
    <scope>NUCLEOTIDE SEQUENCE [LARGE SCALE GENOMIC DNA]</scope>
    <source>
        <strain evidence="1 2">Sponselee CDC</strain>
    </source>
</reference>
<sequence length="38" mass="4436">MPILFDEMHFPDQGLIEARKSGTRPIFVSYYLSYRSIG</sequence>
<evidence type="ECO:0000313" key="2">
    <source>
        <dbReference type="Proteomes" id="UP000011873"/>
    </source>
</evidence>
<proteinExistence type="predicted"/>
<dbReference type="EMBL" id="ANMU01000169">
    <property type="protein sequence ID" value="EMJ77966.1"/>
    <property type="molecule type" value="Genomic_DNA"/>
</dbReference>
<protein>
    <submittedName>
        <fullName evidence="1">Uncharacterized protein</fullName>
    </submittedName>
</protein>
<organism evidence="1 2">
    <name type="scientific">Leptospira borgpetersenii serovar Hardjo-bovis str. Sponselee</name>
    <dbReference type="NCBI Taxonomy" id="1303729"/>
    <lineage>
        <taxon>Bacteria</taxon>
        <taxon>Pseudomonadati</taxon>
        <taxon>Spirochaetota</taxon>
        <taxon>Spirochaetia</taxon>
        <taxon>Leptospirales</taxon>
        <taxon>Leptospiraceae</taxon>
        <taxon>Leptospira</taxon>
    </lineage>
</organism>
<comment type="caution">
    <text evidence="1">The sequence shown here is derived from an EMBL/GenBank/DDBJ whole genome shotgun (WGS) entry which is preliminary data.</text>
</comment>
<accession>M6BHF2</accession>
<gene>
    <name evidence="1" type="ORF">LEP1GSC016_0987</name>
</gene>
<dbReference type="Proteomes" id="UP000011873">
    <property type="component" value="Unassembled WGS sequence"/>
</dbReference>
<dbReference type="AlphaFoldDB" id="M6BHF2"/>
<name>M6BHF2_LEPBO</name>
<evidence type="ECO:0000313" key="1">
    <source>
        <dbReference type="EMBL" id="EMJ77966.1"/>
    </source>
</evidence>